<feature type="signal peptide" evidence="2">
    <location>
        <begin position="1"/>
        <end position="18"/>
    </location>
</feature>
<comment type="caution">
    <text evidence="3">The sequence shown here is derived from an EMBL/GenBank/DDBJ whole genome shotgun (WGS) entry which is preliminary data.</text>
</comment>
<dbReference type="RefSeq" id="WP_104068735.1">
    <property type="nucleotide sequence ID" value="NZ_PRDS01000001.1"/>
</dbReference>
<evidence type="ECO:0000313" key="4">
    <source>
        <dbReference type="Proteomes" id="UP000239736"/>
    </source>
</evidence>
<sequence>MRLIAPMTGLALIVAVSACVQDDTPPAGARLAYTPPQKGTAVLSGGAGYHGAYLKEVAPENAQPSTEQPAEPGKLPLPTQYPLLPGDAELWATLTREQQERALQFLRDGSTIRASLEVD</sequence>
<reference evidence="3 4" key="1">
    <citation type="submission" date="2018-01" db="EMBL/GenBank/DDBJ databases">
        <title>Genomic Encyclopedia of Archaeal and Bacterial Type Strains, Phase II (KMG-II): from individual species to whole genera.</title>
        <authorList>
            <person name="Goeker M."/>
        </authorList>
    </citation>
    <scope>NUCLEOTIDE SEQUENCE [LARGE SCALE GENOMIC DNA]</scope>
    <source>
        <strain evidence="3 4">DSM 12048</strain>
    </source>
</reference>
<evidence type="ECO:0000313" key="3">
    <source>
        <dbReference type="EMBL" id="PPB82146.1"/>
    </source>
</evidence>
<feature type="region of interest" description="Disordered" evidence="1">
    <location>
        <begin position="60"/>
        <end position="79"/>
    </location>
</feature>
<dbReference type="OrthoDB" id="7868254at2"/>
<evidence type="ECO:0008006" key="5">
    <source>
        <dbReference type="Google" id="ProtNLM"/>
    </source>
</evidence>
<feature type="chain" id="PRO_5015491943" description="Beta-barrel assembly complex subunit BamF" evidence="2">
    <location>
        <begin position="19"/>
        <end position="119"/>
    </location>
</feature>
<proteinExistence type="predicted"/>
<evidence type="ECO:0000256" key="1">
    <source>
        <dbReference type="SAM" id="MobiDB-lite"/>
    </source>
</evidence>
<protein>
    <recommendedName>
        <fullName evidence="5">Beta-barrel assembly complex subunit BamF</fullName>
    </recommendedName>
</protein>
<accession>A0A2S5JKW2</accession>
<keyword evidence="4" id="KW-1185">Reference proteome</keyword>
<dbReference type="AlphaFoldDB" id="A0A2S5JKW2"/>
<dbReference type="EMBL" id="PRDS01000001">
    <property type="protein sequence ID" value="PPB82146.1"/>
    <property type="molecule type" value="Genomic_DNA"/>
</dbReference>
<keyword evidence="2" id="KW-0732">Signal</keyword>
<name>A0A2S5JKW2_9RHOB</name>
<dbReference type="PROSITE" id="PS51257">
    <property type="entry name" value="PROKAR_LIPOPROTEIN"/>
    <property type="match status" value="1"/>
</dbReference>
<organism evidence="3 4">
    <name type="scientific">Albidovulum inexpectatum</name>
    <dbReference type="NCBI Taxonomy" id="196587"/>
    <lineage>
        <taxon>Bacteria</taxon>
        <taxon>Pseudomonadati</taxon>
        <taxon>Pseudomonadota</taxon>
        <taxon>Alphaproteobacteria</taxon>
        <taxon>Rhodobacterales</taxon>
        <taxon>Paracoccaceae</taxon>
        <taxon>Albidovulum</taxon>
    </lineage>
</organism>
<gene>
    <name evidence="3" type="ORF">LV82_00068</name>
</gene>
<evidence type="ECO:0000256" key="2">
    <source>
        <dbReference type="SAM" id="SignalP"/>
    </source>
</evidence>
<dbReference type="Proteomes" id="UP000239736">
    <property type="component" value="Unassembled WGS sequence"/>
</dbReference>